<organism evidence="2 3">
    <name type="scientific">Salvia divinorum</name>
    <name type="common">Maria pastora</name>
    <name type="synonym">Diviner's sage</name>
    <dbReference type="NCBI Taxonomy" id="28513"/>
    <lineage>
        <taxon>Eukaryota</taxon>
        <taxon>Viridiplantae</taxon>
        <taxon>Streptophyta</taxon>
        <taxon>Embryophyta</taxon>
        <taxon>Tracheophyta</taxon>
        <taxon>Spermatophyta</taxon>
        <taxon>Magnoliopsida</taxon>
        <taxon>eudicotyledons</taxon>
        <taxon>Gunneridae</taxon>
        <taxon>Pentapetalae</taxon>
        <taxon>asterids</taxon>
        <taxon>lamiids</taxon>
        <taxon>Lamiales</taxon>
        <taxon>Lamiaceae</taxon>
        <taxon>Nepetoideae</taxon>
        <taxon>Mentheae</taxon>
        <taxon>Salviinae</taxon>
        <taxon>Salvia</taxon>
        <taxon>Salvia subgen. Calosphace</taxon>
    </lineage>
</organism>
<dbReference type="Proteomes" id="UP001567538">
    <property type="component" value="Unassembled WGS sequence"/>
</dbReference>
<evidence type="ECO:0000313" key="3">
    <source>
        <dbReference type="Proteomes" id="UP001567538"/>
    </source>
</evidence>
<keyword evidence="3" id="KW-1185">Reference proteome</keyword>
<name>A0ABD1G0M5_SALDI</name>
<evidence type="ECO:0000313" key="2">
    <source>
        <dbReference type="EMBL" id="KAL1537637.1"/>
    </source>
</evidence>
<feature type="compositionally biased region" description="Pro residues" evidence="1">
    <location>
        <begin position="139"/>
        <end position="153"/>
    </location>
</feature>
<reference evidence="2 3" key="1">
    <citation type="submission" date="2024-06" db="EMBL/GenBank/DDBJ databases">
        <title>A chromosome level genome sequence of Diviner's sage (Salvia divinorum).</title>
        <authorList>
            <person name="Ford S.A."/>
            <person name="Ro D.-K."/>
            <person name="Ness R.W."/>
            <person name="Phillips M.A."/>
        </authorList>
    </citation>
    <scope>NUCLEOTIDE SEQUENCE [LARGE SCALE GENOMIC DNA]</scope>
    <source>
        <strain evidence="2">SAF-2024a</strain>
        <tissue evidence="2">Leaf</tissue>
    </source>
</reference>
<protein>
    <submittedName>
        <fullName evidence="2">Uncharacterized protein</fullName>
    </submittedName>
</protein>
<feature type="region of interest" description="Disordered" evidence="1">
    <location>
        <begin position="100"/>
        <end position="153"/>
    </location>
</feature>
<gene>
    <name evidence="2" type="ORF">AAHA92_30126</name>
</gene>
<dbReference type="AlphaFoldDB" id="A0ABD1G0M5"/>
<accession>A0ABD1G0M5</accession>
<evidence type="ECO:0000256" key="1">
    <source>
        <dbReference type="SAM" id="MobiDB-lite"/>
    </source>
</evidence>
<sequence length="153" mass="16699">MFSNYKYVPSSSKIITQSSTANSLLSLSSQIPNSAYDSRIFCTAAPPLHSDQLRPVDRVAMKLLWVKSVVILHLVILSQCMSHPGGVSVSYQRKLLFSQSNNNYPTEPPPAAAEAKRGGNRWFAAPPPPMVSVFEPDSDPPPKSPPPSCQPFC</sequence>
<dbReference type="EMBL" id="JBEAFC010000011">
    <property type="protein sequence ID" value="KAL1537637.1"/>
    <property type="molecule type" value="Genomic_DNA"/>
</dbReference>
<proteinExistence type="predicted"/>
<comment type="caution">
    <text evidence="2">The sequence shown here is derived from an EMBL/GenBank/DDBJ whole genome shotgun (WGS) entry which is preliminary data.</text>
</comment>